<evidence type="ECO:0000313" key="12">
    <source>
        <dbReference type="Proteomes" id="UP001564408"/>
    </source>
</evidence>
<dbReference type="InterPro" id="IPR026039">
    <property type="entry name" value="YfgM"/>
</dbReference>
<comment type="caution">
    <text evidence="11">The sequence shown here is derived from an EMBL/GenBank/DDBJ whole genome shotgun (WGS) entry which is preliminary data.</text>
</comment>
<evidence type="ECO:0000256" key="3">
    <source>
        <dbReference type="ARBA" id="ARBA00022692"/>
    </source>
</evidence>
<comment type="similarity">
    <text evidence="7">Belongs to the YfgM family.</text>
</comment>
<evidence type="ECO:0000256" key="5">
    <source>
        <dbReference type="ARBA" id="ARBA00023136"/>
    </source>
</evidence>
<dbReference type="SUPFAM" id="SSF48452">
    <property type="entry name" value="TPR-like"/>
    <property type="match status" value="1"/>
</dbReference>
<evidence type="ECO:0000256" key="8">
    <source>
        <dbReference type="ARBA" id="ARBA00024235"/>
    </source>
</evidence>
<evidence type="ECO:0000256" key="7">
    <source>
        <dbReference type="ARBA" id="ARBA00024197"/>
    </source>
</evidence>
<comment type="subcellular location">
    <subcellularLocation>
        <location evidence="1">Cell membrane</location>
        <topology evidence="1">Single-pass type II membrane protein</topology>
    </subcellularLocation>
</comment>
<dbReference type="InterPro" id="IPR011990">
    <property type="entry name" value="TPR-like_helical_dom_sf"/>
</dbReference>
<dbReference type="InterPro" id="IPR018704">
    <property type="entry name" value="SecYEG/CpoB_TPR"/>
</dbReference>
<evidence type="ECO:0000256" key="2">
    <source>
        <dbReference type="ARBA" id="ARBA00022475"/>
    </source>
</evidence>
<evidence type="ECO:0000256" key="9">
    <source>
        <dbReference type="SAM" id="Phobius"/>
    </source>
</evidence>
<accession>A0ABV4BEN9</accession>
<keyword evidence="2" id="KW-1003">Cell membrane</keyword>
<proteinExistence type="inferred from homology"/>
<keyword evidence="4 9" id="KW-1133">Transmembrane helix</keyword>
<dbReference type="RefSeq" id="WP_369666840.1">
    <property type="nucleotide sequence ID" value="NZ_JBDKXB010000008.1"/>
</dbReference>
<keyword evidence="3 9" id="KW-0812">Transmembrane</keyword>
<evidence type="ECO:0000259" key="10">
    <source>
        <dbReference type="Pfam" id="PF09976"/>
    </source>
</evidence>
<feature type="transmembrane region" description="Helical" evidence="9">
    <location>
        <begin position="21"/>
        <end position="42"/>
    </location>
</feature>
<dbReference type="Proteomes" id="UP001564408">
    <property type="component" value="Unassembled WGS sequence"/>
</dbReference>
<reference evidence="11 12" key="1">
    <citation type="submission" date="2024-05" db="EMBL/GenBank/DDBJ databases">
        <title>Genome Sequence and Characterization of the New Strain Purple Sulfur Bacterium of Genus Thioalkalicoccus.</title>
        <authorList>
            <person name="Bryantseva I.A."/>
            <person name="Kyndt J.A."/>
            <person name="Imhoff J.F."/>
        </authorList>
    </citation>
    <scope>NUCLEOTIDE SEQUENCE [LARGE SCALE GENOMIC DNA]</scope>
    <source>
        <strain evidence="11 12">Um2</strain>
    </source>
</reference>
<dbReference type="EMBL" id="JBDKXB010000008">
    <property type="protein sequence ID" value="MEY6432454.1"/>
    <property type="molecule type" value="Genomic_DNA"/>
</dbReference>
<evidence type="ECO:0000256" key="6">
    <source>
        <dbReference type="ARBA" id="ARBA00023186"/>
    </source>
</evidence>
<evidence type="ECO:0000256" key="4">
    <source>
        <dbReference type="ARBA" id="ARBA00022989"/>
    </source>
</evidence>
<keyword evidence="5 9" id="KW-0472">Membrane</keyword>
<dbReference type="PANTHER" id="PTHR38035:SF1">
    <property type="entry name" value="ANCILLARY SECYEG TRANSLOCON SUBUNIT"/>
    <property type="match status" value="1"/>
</dbReference>
<evidence type="ECO:0000313" key="11">
    <source>
        <dbReference type="EMBL" id="MEY6432454.1"/>
    </source>
</evidence>
<feature type="domain" description="Ancillary SecYEG translocon subunit/Cell division coordinator CpoB TPR" evidence="10">
    <location>
        <begin position="15"/>
        <end position="207"/>
    </location>
</feature>
<dbReference type="Pfam" id="PF09976">
    <property type="entry name" value="TPR_21"/>
    <property type="match status" value="1"/>
</dbReference>
<evidence type="ECO:0000256" key="1">
    <source>
        <dbReference type="ARBA" id="ARBA00004401"/>
    </source>
</evidence>
<sequence length="210" mass="22576">MARYETDEEKVEALKRWWKENSTAVILGVVVGVGAIVGWRVWDGYQENRAQSASAVFEQLLMTVDAGIDPAAALALTERLAADYRPTPYAAFGLLVKARVALEQGEIDEAQGALEGAIDAARDPALARVAALRLARLLVSVQDHDRALAVIEQHDDQGSFSGEFAALRGDIAVARGDIEQARAAYRLALAVGVSQTQLIEIKLADLPEPG</sequence>
<keyword evidence="6" id="KW-0143">Chaperone</keyword>
<dbReference type="PANTHER" id="PTHR38035">
    <property type="entry name" value="UPF0070 PROTEIN YFGM"/>
    <property type="match status" value="1"/>
</dbReference>
<dbReference type="Gene3D" id="1.25.40.10">
    <property type="entry name" value="Tetratricopeptide repeat domain"/>
    <property type="match status" value="1"/>
</dbReference>
<name>A0ABV4BEN9_9GAMM</name>
<protein>
    <recommendedName>
        <fullName evidence="8">Ancillary SecYEG translocon subunit</fullName>
    </recommendedName>
</protein>
<keyword evidence="12" id="KW-1185">Reference proteome</keyword>
<gene>
    <name evidence="11" type="ORF">ABC977_08565</name>
</gene>
<dbReference type="PIRSF" id="PIRSF006170">
    <property type="entry name" value="YfgM"/>
    <property type="match status" value="1"/>
</dbReference>
<organism evidence="11 12">
    <name type="scientific">Thioalkalicoccus limnaeus</name>
    <dbReference type="NCBI Taxonomy" id="120681"/>
    <lineage>
        <taxon>Bacteria</taxon>
        <taxon>Pseudomonadati</taxon>
        <taxon>Pseudomonadota</taxon>
        <taxon>Gammaproteobacteria</taxon>
        <taxon>Chromatiales</taxon>
        <taxon>Chromatiaceae</taxon>
        <taxon>Thioalkalicoccus</taxon>
    </lineage>
</organism>